<reference evidence="1 2" key="1">
    <citation type="journal article" date="2023" name="G3 (Bethesda)">
        <title>A chromosome-length genome assembly and annotation of blackberry (Rubus argutus, cv. 'Hillquist').</title>
        <authorList>
            <person name="Bruna T."/>
            <person name="Aryal R."/>
            <person name="Dudchenko O."/>
            <person name="Sargent D.J."/>
            <person name="Mead D."/>
            <person name="Buti M."/>
            <person name="Cavallini A."/>
            <person name="Hytonen T."/>
            <person name="Andres J."/>
            <person name="Pham M."/>
            <person name="Weisz D."/>
            <person name="Mascagni F."/>
            <person name="Usai G."/>
            <person name="Natali L."/>
            <person name="Bassil N."/>
            <person name="Fernandez G.E."/>
            <person name="Lomsadze A."/>
            <person name="Armour M."/>
            <person name="Olukolu B."/>
            <person name="Poorten T."/>
            <person name="Britton C."/>
            <person name="Davik J."/>
            <person name="Ashrafi H."/>
            <person name="Aiden E.L."/>
            <person name="Borodovsky M."/>
            <person name="Worthington M."/>
        </authorList>
    </citation>
    <scope>NUCLEOTIDE SEQUENCE [LARGE SCALE GENOMIC DNA]</scope>
    <source>
        <strain evidence="1">PI 553951</strain>
    </source>
</reference>
<accession>A0AAW1VSG3</accession>
<evidence type="ECO:0000313" key="1">
    <source>
        <dbReference type="EMBL" id="KAK9911334.1"/>
    </source>
</evidence>
<gene>
    <name evidence="1" type="ORF">M0R45_035251</name>
</gene>
<organism evidence="1 2">
    <name type="scientific">Rubus argutus</name>
    <name type="common">Southern blackberry</name>
    <dbReference type="NCBI Taxonomy" id="59490"/>
    <lineage>
        <taxon>Eukaryota</taxon>
        <taxon>Viridiplantae</taxon>
        <taxon>Streptophyta</taxon>
        <taxon>Embryophyta</taxon>
        <taxon>Tracheophyta</taxon>
        <taxon>Spermatophyta</taxon>
        <taxon>Magnoliopsida</taxon>
        <taxon>eudicotyledons</taxon>
        <taxon>Gunneridae</taxon>
        <taxon>Pentapetalae</taxon>
        <taxon>rosids</taxon>
        <taxon>fabids</taxon>
        <taxon>Rosales</taxon>
        <taxon>Rosaceae</taxon>
        <taxon>Rosoideae</taxon>
        <taxon>Rosoideae incertae sedis</taxon>
        <taxon>Rubus</taxon>
    </lineage>
</organism>
<dbReference type="AlphaFoldDB" id="A0AAW1VSG3"/>
<name>A0AAW1VSG3_RUBAR</name>
<keyword evidence="2" id="KW-1185">Reference proteome</keyword>
<dbReference type="Proteomes" id="UP001457282">
    <property type="component" value="Unassembled WGS sequence"/>
</dbReference>
<proteinExistence type="predicted"/>
<protein>
    <submittedName>
        <fullName evidence="1">Uncharacterized protein</fullName>
    </submittedName>
</protein>
<sequence>MPTENLMAMRFIDAEENVDEEASPEISKSKSLKRFKFSPGLLIKQSQDDGAGKVEQSLSSVSLNRVGVKRVKPDQNVDHNGNVADRTISEIANSQSPFRTLPSLSYFHDKPGLRQHKKALLELLDQVEDVISVEDLVSDDMEASQIQVKDKSKQAVKGIVTVPTEQVTWASFNCNFLVLEVSD</sequence>
<dbReference type="EMBL" id="JBEDUW010000007">
    <property type="protein sequence ID" value="KAK9911334.1"/>
    <property type="molecule type" value="Genomic_DNA"/>
</dbReference>
<comment type="caution">
    <text evidence="1">The sequence shown here is derived from an EMBL/GenBank/DDBJ whole genome shotgun (WGS) entry which is preliminary data.</text>
</comment>
<evidence type="ECO:0000313" key="2">
    <source>
        <dbReference type="Proteomes" id="UP001457282"/>
    </source>
</evidence>